<name>A0AAD4JYQ6_9MUSC</name>
<organism evidence="2 3">
    <name type="scientific">Drosophila rubida</name>
    <dbReference type="NCBI Taxonomy" id="30044"/>
    <lineage>
        <taxon>Eukaryota</taxon>
        <taxon>Metazoa</taxon>
        <taxon>Ecdysozoa</taxon>
        <taxon>Arthropoda</taxon>
        <taxon>Hexapoda</taxon>
        <taxon>Insecta</taxon>
        <taxon>Pterygota</taxon>
        <taxon>Neoptera</taxon>
        <taxon>Endopterygota</taxon>
        <taxon>Diptera</taxon>
        <taxon>Brachycera</taxon>
        <taxon>Muscomorpha</taxon>
        <taxon>Ephydroidea</taxon>
        <taxon>Drosophilidae</taxon>
        <taxon>Drosophila</taxon>
    </lineage>
</organism>
<keyword evidence="3" id="KW-1185">Reference proteome</keyword>
<dbReference type="AlphaFoldDB" id="A0AAD4JYQ6"/>
<comment type="caution">
    <text evidence="2">The sequence shown here is derived from an EMBL/GenBank/DDBJ whole genome shotgun (WGS) entry which is preliminary data.</text>
</comment>
<reference evidence="2" key="1">
    <citation type="journal article" date="2021" name="Mol. Ecol. Resour.">
        <title>Phylogenomic analyses of the genus Drosophila reveals genomic signals of climate adaptation.</title>
        <authorList>
            <person name="Li F."/>
            <person name="Rane R.V."/>
            <person name="Luria V."/>
            <person name="Xiong Z."/>
            <person name="Chen J."/>
            <person name="Li Z."/>
            <person name="Catullo R.A."/>
            <person name="Griffin P.C."/>
            <person name="Schiffer M."/>
            <person name="Pearce S."/>
            <person name="Lee S.F."/>
            <person name="McElroy K."/>
            <person name="Stocker A."/>
            <person name="Shirriffs J."/>
            <person name="Cockerell F."/>
            <person name="Coppin C."/>
            <person name="Sgro C.M."/>
            <person name="Karger A."/>
            <person name="Cain J.W."/>
            <person name="Weber J.A."/>
            <person name="Santpere G."/>
            <person name="Kirschner M.W."/>
            <person name="Hoffmann A.A."/>
            <person name="Oakeshott J.G."/>
            <person name="Zhang G."/>
        </authorList>
    </citation>
    <scope>NUCLEOTIDE SEQUENCE</scope>
    <source>
        <strain evidence="2">BGI-SZ-2011g</strain>
    </source>
</reference>
<dbReference type="EMBL" id="JAJJHW010002774">
    <property type="protein sequence ID" value="KAH8366159.1"/>
    <property type="molecule type" value="Genomic_DNA"/>
</dbReference>
<proteinExistence type="predicted"/>
<feature type="compositionally biased region" description="Polar residues" evidence="1">
    <location>
        <begin position="76"/>
        <end position="95"/>
    </location>
</feature>
<protein>
    <submittedName>
        <fullName evidence="2">Uncharacterized protein</fullName>
    </submittedName>
</protein>
<dbReference type="Proteomes" id="UP001200034">
    <property type="component" value="Unassembled WGS sequence"/>
</dbReference>
<gene>
    <name evidence="2" type="ORF">KR093_009805</name>
</gene>
<evidence type="ECO:0000313" key="2">
    <source>
        <dbReference type="EMBL" id="KAH8366159.1"/>
    </source>
</evidence>
<sequence length="128" mass="14136">MFSSNFGNHSYTRLPTSSAALKSLEVTENAIEESALEFYENCNIAWRAQFTDPTLAAQGIGTQFQPLKSGKKEKSSQNSANAGDTDSENNQSGNVTYRVFHQPGLLEFLPEIGSDFENIVPYVVVTRH</sequence>
<evidence type="ECO:0000256" key="1">
    <source>
        <dbReference type="SAM" id="MobiDB-lite"/>
    </source>
</evidence>
<accession>A0AAD4JYQ6</accession>
<feature type="region of interest" description="Disordered" evidence="1">
    <location>
        <begin position="61"/>
        <end position="96"/>
    </location>
</feature>
<evidence type="ECO:0000313" key="3">
    <source>
        <dbReference type="Proteomes" id="UP001200034"/>
    </source>
</evidence>